<keyword evidence="5" id="KW-0997">Cell inner membrane</keyword>
<proteinExistence type="inferred from homology"/>
<evidence type="ECO:0000256" key="1">
    <source>
        <dbReference type="ARBA" id="ARBA00004383"/>
    </source>
</evidence>
<evidence type="ECO:0000256" key="4">
    <source>
        <dbReference type="ARBA" id="ARBA00022475"/>
    </source>
</evidence>
<evidence type="ECO:0000256" key="3">
    <source>
        <dbReference type="ARBA" id="ARBA00022448"/>
    </source>
</evidence>
<dbReference type="PANTHER" id="PTHR33446">
    <property type="entry name" value="PROTEIN TONB-RELATED"/>
    <property type="match status" value="1"/>
</dbReference>
<comment type="caution">
    <text evidence="13">The sequence shown here is derived from an EMBL/GenBank/DDBJ whole genome shotgun (WGS) entry which is preliminary data.</text>
</comment>
<dbReference type="Proteomes" id="UP000490535">
    <property type="component" value="Unassembled WGS sequence"/>
</dbReference>
<feature type="compositionally biased region" description="Polar residues" evidence="10">
    <location>
        <begin position="149"/>
        <end position="166"/>
    </location>
</feature>
<dbReference type="NCBIfam" id="TIGR01352">
    <property type="entry name" value="tonB_Cterm"/>
    <property type="match status" value="1"/>
</dbReference>
<feature type="region of interest" description="Disordered" evidence="10">
    <location>
        <begin position="62"/>
        <end position="193"/>
    </location>
</feature>
<keyword evidence="7" id="KW-0653">Protein transport</keyword>
<feature type="domain" description="TonB C-terminal" evidence="12">
    <location>
        <begin position="192"/>
        <end position="285"/>
    </location>
</feature>
<keyword evidence="8 11" id="KW-1133">Transmembrane helix</keyword>
<dbReference type="InterPro" id="IPR051045">
    <property type="entry name" value="TonB-dependent_transducer"/>
</dbReference>
<dbReference type="SUPFAM" id="SSF74653">
    <property type="entry name" value="TolA/TonB C-terminal domain"/>
    <property type="match status" value="1"/>
</dbReference>
<name>A0A833PJ70_ACIBZ</name>
<evidence type="ECO:0000256" key="8">
    <source>
        <dbReference type="ARBA" id="ARBA00022989"/>
    </source>
</evidence>
<dbReference type="PROSITE" id="PS52015">
    <property type="entry name" value="TONB_CTD"/>
    <property type="match status" value="1"/>
</dbReference>
<dbReference type="EMBL" id="WNDP01000001">
    <property type="protein sequence ID" value="KAF1028463.1"/>
    <property type="molecule type" value="Genomic_DNA"/>
</dbReference>
<comment type="subcellular location">
    <subcellularLocation>
        <location evidence="1">Cell inner membrane</location>
        <topology evidence="1">Single-pass membrane protein</topology>
        <orientation evidence="1">Periplasmic side</orientation>
    </subcellularLocation>
</comment>
<evidence type="ECO:0000256" key="9">
    <source>
        <dbReference type="ARBA" id="ARBA00023136"/>
    </source>
</evidence>
<dbReference type="GO" id="GO:0005886">
    <property type="term" value="C:plasma membrane"/>
    <property type="evidence" value="ECO:0007669"/>
    <property type="project" value="UniProtKB-SubCell"/>
</dbReference>
<feature type="compositionally biased region" description="Polar residues" evidence="10">
    <location>
        <begin position="85"/>
        <end position="103"/>
    </location>
</feature>
<protein>
    <recommendedName>
        <fullName evidence="12">TonB C-terminal domain-containing protein</fullName>
    </recommendedName>
</protein>
<evidence type="ECO:0000313" key="14">
    <source>
        <dbReference type="Proteomes" id="UP000490535"/>
    </source>
</evidence>
<feature type="compositionally biased region" description="Polar residues" evidence="10">
    <location>
        <begin position="113"/>
        <end position="137"/>
    </location>
</feature>
<dbReference type="GO" id="GO:0015031">
    <property type="term" value="P:protein transport"/>
    <property type="evidence" value="ECO:0007669"/>
    <property type="project" value="UniProtKB-KW"/>
</dbReference>
<keyword evidence="9 11" id="KW-0472">Membrane</keyword>
<evidence type="ECO:0000256" key="10">
    <source>
        <dbReference type="SAM" id="MobiDB-lite"/>
    </source>
</evidence>
<dbReference type="InterPro" id="IPR037682">
    <property type="entry name" value="TonB_C"/>
</dbReference>
<dbReference type="Gene3D" id="3.30.1150.10">
    <property type="match status" value="1"/>
</dbReference>
<sequence>MSVVLANRYDRQTYMTLCGVILGHVLLIWAMNFLQTDQFVDTHSPENAIKIRFVRMNKTETIQQSRTDTATDSTQSQMQAATQQPNAKTPISKQKQTKVIQSSESKKVIMDQPKQNTQKATLTKTTDQSSSNRTESNQQQTMQTQTKTELNTSKQQSSSGQSNEQTQKSGGEEGRESKKEQSAESAPKPQQPIMVSKVDVLSFGKLNYDDRELQNQQRLLVLTIKINPQGQAIDVKVKQSTGLSSLDARGVQAAQKTKFKPHILNGEAVAIVVDFPIQLKLGRNR</sequence>
<dbReference type="Pfam" id="PF03544">
    <property type="entry name" value="TonB_C"/>
    <property type="match status" value="1"/>
</dbReference>
<evidence type="ECO:0000256" key="11">
    <source>
        <dbReference type="SAM" id="Phobius"/>
    </source>
</evidence>
<feature type="compositionally biased region" description="Low complexity" evidence="10">
    <location>
        <begin position="138"/>
        <end position="148"/>
    </location>
</feature>
<keyword evidence="4" id="KW-1003">Cell membrane</keyword>
<gene>
    <name evidence="13" type="ORF">GAK29_00098</name>
</gene>
<feature type="transmembrane region" description="Helical" evidence="11">
    <location>
        <begin position="12"/>
        <end position="34"/>
    </location>
</feature>
<evidence type="ECO:0000259" key="12">
    <source>
        <dbReference type="PROSITE" id="PS52015"/>
    </source>
</evidence>
<feature type="compositionally biased region" description="Basic and acidic residues" evidence="10">
    <location>
        <begin position="170"/>
        <end position="182"/>
    </location>
</feature>
<feature type="compositionally biased region" description="Low complexity" evidence="10">
    <location>
        <begin position="63"/>
        <end position="84"/>
    </location>
</feature>
<dbReference type="InterPro" id="IPR006260">
    <property type="entry name" value="TonB/TolA_C"/>
</dbReference>
<evidence type="ECO:0000256" key="6">
    <source>
        <dbReference type="ARBA" id="ARBA00022692"/>
    </source>
</evidence>
<reference evidence="14" key="1">
    <citation type="journal article" date="2020" name="MBio">
        <title>Horizontal gene transfer to a defensive symbiont with a reduced genome amongst a multipartite beetle microbiome.</title>
        <authorList>
            <person name="Waterworth S.C."/>
            <person name="Florez L.V."/>
            <person name="Rees E.R."/>
            <person name="Hertweck C."/>
            <person name="Kaltenpoth M."/>
            <person name="Kwan J.C."/>
        </authorList>
    </citation>
    <scope>NUCLEOTIDE SEQUENCE [LARGE SCALE GENOMIC DNA]</scope>
</reference>
<accession>A0A833PJ70</accession>
<comment type="similarity">
    <text evidence="2">Belongs to the TonB family.</text>
</comment>
<dbReference type="GO" id="GO:0055085">
    <property type="term" value="P:transmembrane transport"/>
    <property type="evidence" value="ECO:0007669"/>
    <property type="project" value="InterPro"/>
</dbReference>
<evidence type="ECO:0000256" key="2">
    <source>
        <dbReference type="ARBA" id="ARBA00006555"/>
    </source>
</evidence>
<organism evidence="13 14">
    <name type="scientific">Acinetobacter bereziniae</name>
    <name type="common">Acinetobacter genomosp. 10</name>
    <dbReference type="NCBI Taxonomy" id="106648"/>
    <lineage>
        <taxon>Bacteria</taxon>
        <taxon>Pseudomonadati</taxon>
        <taxon>Pseudomonadota</taxon>
        <taxon>Gammaproteobacteria</taxon>
        <taxon>Moraxellales</taxon>
        <taxon>Moraxellaceae</taxon>
        <taxon>Acinetobacter</taxon>
    </lineage>
</organism>
<keyword evidence="3" id="KW-0813">Transport</keyword>
<dbReference type="AlphaFoldDB" id="A0A833PJ70"/>
<evidence type="ECO:0000313" key="13">
    <source>
        <dbReference type="EMBL" id="KAF1028463.1"/>
    </source>
</evidence>
<evidence type="ECO:0000256" key="7">
    <source>
        <dbReference type="ARBA" id="ARBA00022927"/>
    </source>
</evidence>
<keyword evidence="6 11" id="KW-0812">Transmembrane</keyword>
<evidence type="ECO:0000256" key="5">
    <source>
        <dbReference type="ARBA" id="ARBA00022519"/>
    </source>
</evidence>